<dbReference type="PANTHER" id="PTHR48174">
    <property type="entry name" value="DUF946 FAMILY PROTEIN"/>
    <property type="match status" value="1"/>
</dbReference>
<evidence type="ECO:0000313" key="2">
    <source>
        <dbReference type="EnsemblMetazoa" id="PHUM172570-PA"/>
    </source>
</evidence>
<dbReference type="RefSeq" id="XP_002425078.1">
    <property type="nucleotide sequence ID" value="XM_002425033.1"/>
</dbReference>
<dbReference type="PANTHER" id="PTHR48174:SF5">
    <property type="entry name" value="VACUOLAR PROTEIN SORTING-ASSOCIATED PROTEIN 62"/>
    <property type="match status" value="1"/>
</dbReference>
<dbReference type="CTD" id="8236733"/>
<evidence type="ECO:0000313" key="3">
    <source>
        <dbReference type="Proteomes" id="UP000009046"/>
    </source>
</evidence>
<name>E0VG34_PEDHC</name>
<reference evidence="1" key="2">
    <citation type="submission" date="2007-04" db="EMBL/GenBank/DDBJ databases">
        <title>The genome of the human body louse.</title>
        <authorList>
            <consortium name="The Human Body Louse Genome Consortium"/>
            <person name="Kirkness E."/>
            <person name="Walenz B."/>
            <person name="Hass B."/>
            <person name="Bruggner R."/>
            <person name="Strausberg R."/>
        </authorList>
    </citation>
    <scope>NUCLEOTIDE SEQUENCE</scope>
    <source>
        <strain evidence="1">USDA</strain>
    </source>
</reference>
<dbReference type="EMBL" id="AAZO01002003">
    <property type="status" value="NOT_ANNOTATED_CDS"/>
    <property type="molecule type" value="Genomic_DNA"/>
</dbReference>
<dbReference type="InParanoid" id="E0VG34"/>
<dbReference type="OMA" id="DSEPQAM"/>
<dbReference type="EMBL" id="DS235131">
    <property type="protein sequence ID" value="EEB12340.1"/>
    <property type="molecule type" value="Genomic_DNA"/>
</dbReference>
<dbReference type="KEGG" id="phu:Phum_PHUM172570"/>
<keyword evidence="3" id="KW-1185">Reference proteome</keyword>
<proteinExistence type="predicted"/>
<dbReference type="GeneID" id="8236733"/>
<dbReference type="VEuPathDB" id="VectorBase:PHUM172570"/>
<gene>
    <name evidence="2" type="primary">8236733</name>
    <name evidence="1" type="ORF">Phum_PHUM172570</name>
</gene>
<protein>
    <recommendedName>
        <fullName evidence="4">Vacuolar protein sorting-associated protein 62</fullName>
    </recommendedName>
</protein>
<dbReference type="EnsemblMetazoa" id="PHUM172570-RA">
    <property type="protein sequence ID" value="PHUM172570-PA"/>
    <property type="gene ID" value="PHUM172570"/>
</dbReference>
<dbReference type="HOGENOM" id="CLU_033370_1_0_1"/>
<dbReference type="eggNOG" id="ENOG502RPK3">
    <property type="taxonomic scope" value="Eukaryota"/>
</dbReference>
<accession>E0VG34</accession>
<dbReference type="OrthoDB" id="188042at2759"/>
<dbReference type="AlphaFoldDB" id="E0VG34"/>
<reference evidence="1" key="1">
    <citation type="submission" date="2007-04" db="EMBL/GenBank/DDBJ databases">
        <title>Annotation of Pediculus humanus corporis strain USDA.</title>
        <authorList>
            <person name="Kirkness E."/>
            <person name="Hannick L."/>
            <person name="Hass B."/>
            <person name="Bruggner R."/>
            <person name="Lawson D."/>
            <person name="Bidwell S."/>
            <person name="Joardar V."/>
            <person name="Caler E."/>
            <person name="Walenz B."/>
            <person name="Inman J."/>
            <person name="Schobel S."/>
            <person name="Galinsky K."/>
            <person name="Amedeo P."/>
            <person name="Strausberg R."/>
        </authorList>
    </citation>
    <scope>NUCLEOTIDE SEQUENCE</scope>
    <source>
        <strain evidence="1">USDA</strain>
    </source>
</reference>
<evidence type="ECO:0008006" key="4">
    <source>
        <dbReference type="Google" id="ProtNLM"/>
    </source>
</evidence>
<dbReference type="Proteomes" id="UP000009046">
    <property type="component" value="Unassembled WGS sequence"/>
</dbReference>
<evidence type="ECO:0000313" key="1">
    <source>
        <dbReference type="EMBL" id="EEB12340.1"/>
    </source>
</evidence>
<reference evidence="2" key="3">
    <citation type="submission" date="2021-02" db="UniProtKB">
        <authorList>
            <consortium name="EnsemblMetazoa"/>
        </authorList>
    </citation>
    <scope>IDENTIFICATION</scope>
    <source>
        <strain evidence="2">USDA</strain>
    </source>
</reference>
<sequence length="373" mass="43551">MDRFQGVDNAFENLVRRWAPLVFLAPGEQFFPSSVTEFLDHIIAIPEKYQGSSVYENPYPESREIAVDDLPKGHLSETWFLTTTEDVDSLLRNSSSFIYGRNPQKYSVPVYALIEVCQPTQKNFFNFNNNLTKNEKIKKNSNINFHVTYWMFYPFSQGKAICTFNMGRFGAWPIPRVNDICLGDIKVFGNHVGDWEHISLYFEGSEFPKKMYVSTHDVGAFYTYSKTYNHFKFEKREIRKGILQRPMFPPIMRLMAPDQRPVLFSAKGSHGLWTGPGRHRFVRIPRLYDDSGFGVPWKTWENLKLLKSHSYTQRNWLKYRGKWGNQKTRCHPFSKLGINICEITDGPTGIPLKKMNFQCASKPKKITQRNIRH</sequence>
<organism>
    <name type="scientific">Pediculus humanus subsp. corporis</name>
    <name type="common">Body louse</name>
    <dbReference type="NCBI Taxonomy" id="121224"/>
    <lineage>
        <taxon>Eukaryota</taxon>
        <taxon>Metazoa</taxon>
        <taxon>Ecdysozoa</taxon>
        <taxon>Arthropoda</taxon>
        <taxon>Hexapoda</taxon>
        <taxon>Insecta</taxon>
        <taxon>Pterygota</taxon>
        <taxon>Neoptera</taxon>
        <taxon>Paraneoptera</taxon>
        <taxon>Psocodea</taxon>
        <taxon>Troctomorpha</taxon>
        <taxon>Phthiraptera</taxon>
        <taxon>Anoplura</taxon>
        <taxon>Pediculidae</taxon>
        <taxon>Pediculus</taxon>
    </lineage>
</organism>